<reference evidence="2" key="1">
    <citation type="journal article" date="2020" name="Stud. Mycol.">
        <title>101 Dothideomycetes genomes: a test case for predicting lifestyles and emergence of pathogens.</title>
        <authorList>
            <person name="Haridas S."/>
            <person name="Albert R."/>
            <person name="Binder M."/>
            <person name="Bloem J."/>
            <person name="Labutti K."/>
            <person name="Salamov A."/>
            <person name="Andreopoulos B."/>
            <person name="Baker S."/>
            <person name="Barry K."/>
            <person name="Bills G."/>
            <person name="Bluhm B."/>
            <person name="Cannon C."/>
            <person name="Castanera R."/>
            <person name="Culley D."/>
            <person name="Daum C."/>
            <person name="Ezra D."/>
            <person name="Gonzalez J."/>
            <person name="Henrissat B."/>
            <person name="Kuo A."/>
            <person name="Liang C."/>
            <person name="Lipzen A."/>
            <person name="Lutzoni F."/>
            <person name="Magnuson J."/>
            <person name="Mondo S."/>
            <person name="Nolan M."/>
            <person name="Ohm R."/>
            <person name="Pangilinan J."/>
            <person name="Park H.-J."/>
            <person name="Ramirez L."/>
            <person name="Alfaro M."/>
            <person name="Sun H."/>
            <person name="Tritt A."/>
            <person name="Yoshinaga Y."/>
            <person name="Zwiers L.-H."/>
            <person name="Turgeon B."/>
            <person name="Goodwin S."/>
            <person name="Spatafora J."/>
            <person name="Crous P."/>
            <person name="Grigoriev I."/>
        </authorList>
    </citation>
    <scope>NUCLEOTIDE SEQUENCE</scope>
    <source>
        <strain evidence="2">CBS 123094</strain>
    </source>
</reference>
<evidence type="ECO:0000256" key="1">
    <source>
        <dbReference type="SAM" id="MobiDB-lite"/>
    </source>
</evidence>
<dbReference type="AlphaFoldDB" id="A0A6A5VUY0"/>
<sequence>MPYLIYPPGPYTRPQFKPYLLTSTTTLDRTILSDIQSWNWRVRYETRTEGFEAWEYNFRRWERKIGESSGEGIWKVWQKAWGVRILNEERRRGEEERRERKEKKRGERKGQMRGDGGGDGEGRGGMVAESPYMVDGEAEAGSGVKRKSRLKRVVKAVGHGLGRSLLGPVIQGLSYYPGTAPVQGNAGTYTPSVQADNRSGSITPWFGRSRSPDSYYPGDREYTDDESGSIAGSVRSGISPFSPPASVLYSDGTSPRTSRATSRATSPSSSILSGRSFGMSSAALSERTLTPYPESVYEGSGYIQVESSQGSLGSRASLNSIASVMTLGDVLVANIEEWGNEAKKRGSERGKRGGDEVGLEDEVGCNAILEMMGM</sequence>
<feature type="region of interest" description="Disordered" evidence="1">
    <location>
        <begin position="189"/>
        <end position="275"/>
    </location>
</feature>
<dbReference type="EMBL" id="ML977695">
    <property type="protein sequence ID" value="KAF1993602.1"/>
    <property type="molecule type" value="Genomic_DNA"/>
</dbReference>
<feature type="compositionally biased region" description="Gly residues" evidence="1">
    <location>
        <begin position="113"/>
        <end position="125"/>
    </location>
</feature>
<dbReference type="Proteomes" id="UP000799779">
    <property type="component" value="Unassembled WGS sequence"/>
</dbReference>
<evidence type="ECO:0000313" key="2">
    <source>
        <dbReference type="EMBL" id="KAF1993602.1"/>
    </source>
</evidence>
<feature type="compositionally biased region" description="Basic and acidic residues" evidence="1">
    <location>
        <begin position="90"/>
        <end position="112"/>
    </location>
</feature>
<evidence type="ECO:0000313" key="3">
    <source>
        <dbReference type="Proteomes" id="UP000799779"/>
    </source>
</evidence>
<gene>
    <name evidence="2" type="ORF">P154DRAFT_540291</name>
</gene>
<protein>
    <submittedName>
        <fullName evidence="2">Uncharacterized protein</fullName>
    </submittedName>
</protein>
<feature type="compositionally biased region" description="Low complexity" evidence="1">
    <location>
        <begin position="253"/>
        <end position="270"/>
    </location>
</feature>
<name>A0A6A5VUY0_9PLEO</name>
<keyword evidence="3" id="KW-1185">Reference proteome</keyword>
<accession>A0A6A5VUY0</accession>
<dbReference type="OrthoDB" id="10669070at2759"/>
<proteinExistence type="predicted"/>
<feature type="compositionally biased region" description="Polar residues" evidence="1">
    <location>
        <begin position="189"/>
        <end position="202"/>
    </location>
</feature>
<feature type="region of interest" description="Disordered" evidence="1">
    <location>
        <begin position="90"/>
        <end position="128"/>
    </location>
</feature>
<organism evidence="2 3">
    <name type="scientific">Amniculicola lignicola CBS 123094</name>
    <dbReference type="NCBI Taxonomy" id="1392246"/>
    <lineage>
        <taxon>Eukaryota</taxon>
        <taxon>Fungi</taxon>
        <taxon>Dikarya</taxon>
        <taxon>Ascomycota</taxon>
        <taxon>Pezizomycotina</taxon>
        <taxon>Dothideomycetes</taxon>
        <taxon>Pleosporomycetidae</taxon>
        <taxon>Pleosporales</taxon>
        <taxon>Amniculicolaceae</taxon>
        <taxon>Amniculicola</taxon>
    </lineage>
</organism>